<sequence>MREKKIKTDGFRLSKINQNKDFTYTQFNQPKPPKHEDMKFDPNANFIKLFEVIKLKIRSYIDLMRIVKASLIESIIDLPFPSLNSLSKTKIKKIQNRLKNNRLYLCKHSQLNLKNKFKSKLIKFNI</sequence>
<dbReference type="AlphaFoldDB" id="A0A3M7S4W6"/>
<dbReference type="EMBL" id="REGN01002042">
    <property type="protein sequence ID" value="RNA30802.1"/>
    <property type="molecule type" value="Genomic_DNA"/>
</dbReference>
<protein>
    <recommendedName>
        <fullName evidence="3">RNA-directed DNA polymerase from mobile element jockey-like</fullName>
    </recommendedName>
</protein>
<accession>A0A3M7S4W6</accession>
<dbReference type="Proteomes" id="UP000276133">
    <property type="component" value="Unassembled WGS sequence"/>
</dbReference>
<evidence type="ECO:0008006" key="3">
    <source>
        <dbReference type="Google" id="ProtNLM"/>
    </source>
</evidence>
<proteinExistence type="predicted"/>
<organism evidence="1 2">
    <name type="scientific">Brachionus plicatilis</name>
    <name type="common">Marine rotifer</name>
    <name type="synonym">Brachionus muelleri</name>
    <dbReference type="NCBI Taxonomy" id="10195"/>
    <lineage>
        <taxon>Eukaryota</taxon>
        <taxon>Metazoa</taxon>
        <taxon>Spiralia</taxon>
        <taxon>Gnathifera</taxon>
        <taxon>Rotifera</taxon>
        <taxon>Eurotatoria</taxon>
        <taxon>Monogononta</taxon>
        <taxon>Pseudotrocha</taxon>
        <taxon>Ploima</taxon>
        <taxon>Brachionidae</taxon>
        <taxon>Brachionus</taxon>
    </lineage>
</organism>
<evidence type="ECO:0000313" key="1">
    <source>
        <dbReference type="EMBL" id="RNA30802.1"/>
    </source>
</evidence>
<reference evidence="1 2" key="1">
    <citation type="journal article" date="2018" name="Sci. Rep.">
        <title>Genomic signatures of local adaptation to the degree of environmental predictability in rotifers.</title>
        <authorList>
            <person name="Franch-Gras L."/>
            <person name="Hahn C."/>
            <person name="Garcia-Roger E.M."/>
            <person name="Carmona M.J."/>
            <person name="Serra M."/>
            <person name="Gomez A."/>
        </authorList>
    </citation>
    <scope>NUCLEOTIDE SEQUENCE [LARGE SCALE GENOMIC DNA]</scope>
    <source>
        <strain evidence="1">HYR1</strain>
    </source>
</reference>
<gene>
    <name evidence="1" type="ORF">BpHYR1_023847</name>
</gene>
<name>A0A3M7S4W6_BRAPC</name>
<evidence type="ECO:0000313" key="2">
    <source>
        <dbReference type="Proteomes" id="UP000276133"/>
    </source>
</evidence>
<keyword evidence="2" id="KW-1185">Reference proteome</keyword>
<comment type="caution">
    <text evidence="1">The sequence shown here is derived from an EMBL/GenBank/DDBJ whole genome shotgun (WGS) entry which is preliminary data.</text>
</comment>